<dbReference type="RefSeq" id="WP_035846915.1">
    <property type="nucleotide sequence ID" value="NZ_BNAB01000014.1"/>
</dbReference>
<name>A0A1H3AWQ2_9RHOB</name>
<dbReference type="Proteomes" id="UP000199541">
    <property type="component" value="Unassembled WGS sequence"/>
</dbReference>
<comment type="caution">
    <text evidence="1">The sequence shown here is derived from an EMBL/GenBank/DDBJ whole genome shotgun (WGS) entry which is preliminary data.</text>
</comment>
<evidence type="ECO:0000313" key="1">
    <source>
        <dbReference type="EMBL" id="SDX33544.1"/>
    </source>
</evidence>
<sequence length="65" mass="6577">MVRVVKVTRGDGKLAAMVTLAQFVINWTGAPDDAKESQGAGRGAPAVRKVLSLGSGSGVAPVKQA</sequence>
<organism evidence="1 2">
    <name type="scientific">Allgaiera indica</name>
    <dbReference type="NCBI Taxonomy" id="765699"/>
    <lineage>
        <taxon>Bacteria</taxon>
        <taxon>Pseudomonadati</taxon>
        <taxon>Pseudomonadota</taxon>
        <taxon>Alphaproteobacteria</taxon>
        <taxon>Rhodobacterales</taxon>
        <taxon>Paracoccaceae</taxon>
        <taxon>Allgaiera</taxon>
    </lineage>
</organism>
<dbReference type="EMBL" id="FNOB01000014">
    <property type="protein sequence ID" value="SDX33544.1"/>
    <property type="molecule type" value="Genomic_DNA"/>
</dbReference>
<reference evidence="1 2" key="1">
    <citation type="submission" date="2016-10" db="EMBL/GenBank/DDBJ databases">
        <authorList>
            <person name="Varghese N."/>
            <person name="Submissions S."/>
        </authorList>
    </citation>
    <scope>NUCLEOTIDE SEQUENCE [LARGE SCALE GENOMIC DNA]</scope>
    <source>
        <strain evidence="1 2">DSM 24802</strain>
    </source>
</reference>
<protein>
    <submittedName>
        <fullName evidence="1">Uncharacterized protein</fullName>
    </submittedName>
</protein>
<accession>A0A1H3AWQ2</accession>
<proteinExistence type="predicted"/>
<gene>
    <name evidence="1" type="ORF">SAMN05444006_11410</name>
</gene>
<keyword evidence="2" id="KW-1185">Reference proteome</keyword>
<evidence type="ECO:0000313" key="2">
    <source>
        <dbReference type="Proteomes" id="UP000199541"/>
    </source>
</evidence>